<protein>
    <submittedName>
        <fullName evidence="2">Uncharacterized protein</fullName>
    </submittedName>
</protein>
<organism evidence="2 3">
    <name type="scientific">Wuchereria bancrofti</name>
    <dbReference type="NCBI Taxonomy" id="6293"/>
    <lineage>
        <taxon>Eukaryota</taxon>
        <taxon>Metazoa</taxon>
        <taxon>Ecdysozoa</taxon>
        <taxon>Nematoda</taxon>
        <taxon>Chromadorea</taxon>
        <taxon>Rhabditida</taxon>
        <taxon>Spirurina</taxon>
        <taxon>Spiruromorpha</taxon>
        <taxon>Filarioidea</taxon>
        <taxon>Onchocercidae</taxon>
        <taxon>Wuchereria</taxon>
    </lineage>
</organism>
<dbReference type="EMBL" id="UYWW01006392">
    <property type="protein sequence ID" value="VDM14713.1"/>
    <property type="molecule type" value="Genomic_DNA"/>
</dbReference>
<proteinExistence type="predicted"/>
<keyword evidence="3" id="KW-1185">Reference proteome</keyword>
<gene>
    <name evidence="2" type="ORF">WBA_LOCUS8099</name>
</gene>
<reference evidence="2 3" key="1">
    <citation type="submission" date="2018-11" db="EMBL/GenBank/DDBJ databases">
        <authorList>
            <consortium name="Pathogen Informatics"/>
        </authorList>
    </citation>
    <scope>NUCLEOTIDE SEQUENCE [LARGE SCALE GENOMIC DNA]</scope>
</reference>
<dbReference type="InParanoid" id="A0A3P7DZB4"/>
<evidence type="ECO:0000313" key="3">
    <source>
        <dbReference type="Proteomes" id="UP000270924"/>
    </source>
</evidence>
<name>A0A3P7DZB4_WUCBA</name>
<feature type="region of interest" description="Disordered" evidence="1">
    <location>
        <begin position="27"/>
        <end position="50"/>
    </location>
</feature>
<evidence type="ECO:0000256" key="1">
    <source>
        <dbReference type="SAM" id="MobiDB-lite"/>
    </source>
</evidence>
<accession>A0A3P7DZB4</accession>
<sequence length="50" mass="5946">MVSVKMPKQRQGFVDPNAERVRTHLFFSSKVPRNPSRRRRRPHSKLDNNS</sequence>
<evidence type="ECO:0000313" key="2">
    <source>
        <dbReference type="EMBL" id="VDM14713.1"/>
    </source>
</evidence>
<dbReference type="Proteomes" id="UP000270924">
    <property type="component" value="Unassembled WGS sequence"/>
</dbReference>
<dbReference type="AlphaFoldDB" id="A0A3P7DZB4"/>